<evidence type="ECO:0000256" key="3">
    <source>
        <dbReference type="SAM" id="SignalP"/>
    </source>
</evidence>
<name>A0A1M6UA18_9FIRM</name>
<feature type="signal peptide" evidence="3">
    <location>
        <begin position="1"/>
        <end position="23"/>
    </location>
</feature>
<sequence>MKKIGMIICTFVMLFVISTNVQAAETTYSEGHFYYHVHDGYMSISGYLGRETEVVIPSNIAGKPVSEIEDHAFDGCNTLKSITVPDTVTRIGESAFTGADSLEKVISQTEGVNIVVKENVTIIDDFSGELTSDTKPDDNESNSDTTIESGSEGIGEAGHEEPEDIAALKGINIKGSDTVISVDDKHHLISIDGAGNIVILDDSKKYSMTDNKDETVRITDADGNEVTVDDNGNVQIPSQKGLTKIKVAIAIGVVAIIIIVCGVLLYRRKKKR</sequence>
<dbReference type="InterPro" id="IPR026906">
    <property type="entry name" value="LRR_5"/>
</dbReference>
<dbReference type="OrthoDB" id="1994173at2"/>
<dbReference type="InterPro" id="IPR032675">
    <property type="entry name" value="LRR_dom_sf"/>
</dbReference>
<proteinExistence type="predicted"/>
<evidence type="ECO:0000313" key="5">
    <source>
        <dbReference type="Proteomes" id="UP000184301"/>
    </source>
</evidence>
<evidence type="ECO:0000313" key="4">
    <source>
        <dbReference type="EMBL" id="SHK66092.1"/>
    </source>
</evidence>
<keyword evidence="2" id="KW-0472">Membrane</keyword>
<gene>
    <name evidence="4" type="ORF">SAMN02745243_03449</name>
</gene>
<reference evidence="4 5" key="1">
    <citation type="submission" date="2016-11" db="EMBL/GenBank/DDBJ databases">
        <authorList>
            <person name="Jaros S."/>
            <person name="Januszkiewicz K."/>
            <person name="Wedrychowicz H."/>
        </authorList>
    </citation>
    <scope>NUCLEOTIDE SEQUENCE [LARGE SCALE GENOMIC DNA]</scope>
    <source>
        <strain evidence="4 5">DSM 15480</strain>
    </source>
</reference>
<dbReference type="AlphaFoldDB" id="A0A1M6UA18"/>
<feature type="chain" id="PRO_5013359741" evidence="3">
    <location>
        <begin position="24"/>
        <end position="272"/>
    </location>
</feature>
<dbReference type="RefSeq" id="WP_073112745.1">
    <property type="nucleotide sequence ID" value="NZ_FQZY01000069.1"/>
</dbReference>
<accession>A0A1M6UA18</accession>
<protein>
    <submittedName>
        <fullName evidence="4">Leucine rich repeat-containing protein</fullName>
    </submittedName>
</protein>
<keyword evidence="2" id="KW-0812">Transmembrane</keyword>
<organism evidence="4 5">
    <name type="scientific">Hespellia stercorisuis DSM 15480</name>
    <dbReference type="NCBI Taxonomy" id="1121950"/>
    <lineage>
        <taxon>Bacteria</taxon>
        <taxon>Bacillati</taxon>
        <taxon>Bacillota</taxon>
        <taxon>Clostridia</taxon>
        <taxon>Lachnospirales</taxon>
        <taxon>Lachnospiraceae</taxon>
        <taxon>Hespellia</taxon>
    </lineage>
</organism>
<dbReference type="Pfam" id="PF13306">
    <property type="entry name" value="LRR_5"/>
    <property type="match status" value="1"/>
</dbReference>
<dbReference type="STRING" id="1121950.SAMN02745243_03449"/>
<evidence type="ECO:0000256" key="2">
    <source>
        <dbReference type="SAM" id="Phobius"/>
    </source>
</evidence>
<evidence type="ECO:0000256" key="1">
    <source>
        <dbReference type="SAM" id="MobiDB-lite"/>
    </source>
</evidence>
<dbReference type="EMBL" id="FQZY01000069">
    <property type="protein sequence ID" value="SHK66092.1"/>
    <property type="molecule type" value="Genomic_DNA"/>
</dbReference>
<keyword evidence="3" id="KW-0732">Signal</keyword>
<feature type="transmembrane region" description="Helical" evidence="2">
    <location>
        <begin position="247"/>
        <end position="266"/>
    </location>
</feature>
<dbReference type="Proteomes" id="UP000184301">
    <property type="component" value="Unassembled WGS sequence"/>
</dbReference>
<keyword evidence="5" id="KW-1185">Reference proteome</keyword>
<keyword evidence="2" id="KW-1133">Transmembrane helix</keyword>
<feature type="region of interest" description="Disordered" evidence="1">
    <location>
        <begin position="128"/>
        <end position="158"/>
    </location>
</feature>
<dbReference type="Gene3D" id="3.80.10.10">
    <property type="entry name" value="Ribonuclease Inhibitor"/>
    <property type="match status" value="1"/>
</dbReference>